<sequence>MSDKAKQDAFSTQNEKQPMDHRSPRQYSIVTQSNKYRYVDASAITPDSTRELMLYTSEQDKYEIAAECMIYVYNLWTKHPAY</sequence>
<reference evidence="2 3" key="1">
    <citation type="submission" date="2023-08" db="EMBL/GenBank/DDBJ databases">
        <title>A Necator americanus chromosomal reference genome.</title>
        <authorList>
            <person name="Ilik V."/>
            <person name="Petrzelkova K.J."/>
            <person name="Pardy F."/>
            <person name="Fuh T."/>
            <person name="Niatou-Singa F.S."/>
            <person name="Gouil Q."/>
            <person name="Baker L."/>
            <person name="Ritchie M.E."/>
            <person name="Jex A.R."/>
            <person name="Gazzola D."/>
            <person name="Li H."/>
            <person name="Toshio Fujiwara R."/>
            <person name="Zhan B."/>
            <person name="Aroian R.V."/>
            <person name="Pafco B."/>
            <person name="Schwarz E.M."/>
        </authorList>
    </citation>
    <scope>NUCLEOTIDE SEQUENCE [LARGE SCALE GENOMIC DNA]</scope>
    <source>
        <strain evidence="2 3">Aroian</strain>
        <tissue evidence="2">Whole animal</tissue>
    </source>
</reference>
<evidence type="ECO:0000256" key="1">
    <source>
        <dbReference type="SAM" id="MobiDB-lite"/>
    </source>
</evidence>
<evidence type="ECO:0000313" key="2">
    <source>
        <dbReference type="EMBL" id="KAK6744822.1"/>
    </source>
</evidence>
<gene>
    <name evidence="2" type="primary">Necator_chrIII.g12268</name>
    <name evidence="2" type="ORF">RB195_011502</name>
</gene>
<name>A0ABR1D3M5_NECAM</name>
<comment type="caution">
    <text evidence="2">The sequence shown here is derived from an EMBL/GenBank/DDBJ whole genome shotgun (WGS) entry which is preliminary data.</text>
</comment>
<accession>A0ABR1D3M5</accession>
<evidence type="ECO:0000313" key="3">
    <source>
        <dbReference type="Proteomes" id="UP001303046"/>
    </source>
</evidence>
<proteinExistence type="predicted"/>
<feature type="region of interest" description="Disordered" evidence="1">
    <location>
        <begin position="1"/>
        <end position="26"/>
    </location>
</feature>
<dbReference type="Proteomes" id="UP001303046">
    <property type="component" value="Unassembled WGS sequence"/>
</dbReference>
<organism evidence="2 3">
    <name type="scientific">Necator americanus</name>
    <name type="common">Human hookworm</name>
    <dbReference type="NCBI Taxonomy" id="51031"/>
    <lineage>
        <taxon>Eukaryota</taxon>
        <taxon>Metazoa</taxon>
        <taxon>Ecdysozoa</taxon>
        <taxon>Nematoda</taxon>
        <taxon>Chromadorea</taxon>
        <taxon>Rhabditida</taxon>
        <taxon>Rhabditina</taxon>
        <taxon>Rhabditomorpha</taxon>
        <taxon>Strongyloidea</taxon>
        <taxon>Ancylostomatidae</taxon>
        <taxon>Bunostominae</taxon>
        <taxon>Necator</taxon>
    </lineage>
</organism>
<protein>
    <submittedName>
        <fullName evidence="2">Uncharacterized protein</fullName>
    </submittedName>
</protein>
<dbReference type="EMBL" id="JAVFWL010000003">
    <property type="protein sequence ID" value="KAK6744822.1"/>
    <property type="molecule type" value="Genomic_DNA"/>
</dbReference>
<keyword evidence="3" id="KW-1185">Reference proteome</keyword>